<dbReference type="SUPFAM" id="SSF81442">
    <property type="entry name" value="Cytochrome c oxidase subunit I-like"/>
    <property type="match status" value="1"/>
</dbReference>
<feature type="transmembrane region" description="Helical" evidence="10">
    <location>
        <begin position="147"/>
        <end position="172"/>
    </location>
</feature>
<dbReference type="GO" id="GO:0016020">
    <property type="term" value="C:membrane"/>
    <property type="evidence" value="ECO:0007669"/>
    <property type="project" value="InterPro"/>
</dbReference>
<gene>
    <name evidence="12" type="primary">K7_07362</name>
    <name evidence="12" type="ORF">SYK7_073621</name>
</gene>
<feature type="domain" description="Cytochrome oxidase subunit I profile" evidence="11">
    <location>
        <begin position="1"/>
        <end position="237"/>
    </location>
</feature>
<keyword evidence="10" id="KW-0812">Transmembrane</keyword>
<protein>
    <submittedName>
        <fullName evidence="12">K7_07362p</fullName>
    </submittedName>
</protein>
<keyword evidence="7" id="KW-0404">Intron homing</keyword>
<evidence type="ECO:0000256" key="10">
    <source>
        <dbReference type="SAM" id="Phobius"/>
    </source>
</evidence>
<dbReference type="GO" id="GO:0008380">
    <property type="term" value="P:RNA splicing"/>
    <property type="evidence" value="ECO:0007669"/>
    <property type="project" value="UniProtKB-KW"/>
</dbReference>
<geneLocation type="mitochondrion" evidence="12"/>
<dbReference type="GO" id="GO:0016787">
    <property type="term" value="F:hydrolase activity"/>
    <property type="evidence" value="ECO:0007669"/>
    <property type="project" value="UniProtKB-KW"/>
</dbReference>
<accession>G2HKD7</accession>
<keyword evidence="4" id="KW-0540">Nuclease</keyword>
<evidence type="ECO:0000256" key="3">
    <source>
        <dbReference type="ARBA" id="ARBA00010468"/>
    </source>
</evidence>
<dbReference type="InterPro" id="IPR023616">
    <property type="entry name" value="Cyt_c_oxase-like_su1_dom"/>
</dbReference>
<dbReference type="GO" id="GO:0004129">
    <property type="term" value="F:cytochrome-c oxidase activity"/>
    <property type="evidence" value="ECO:0007669"/>
    <property type="project" value="InterPro"/>
</dbReference>
<feature type="transmembrane region" description="Helical" evidence="10">
    <location>
        <begin position="101"/>
        <end position="127"/>
    </location>
</feature>
<comment type="subcellular location">
    <subcellularLocation>
        <location evidence="1">Mitochondrion</location>
    </subcellularLocation>
</comment>
<dbReference type="GO" id="GO:0006123">
    <property type="term" value="P:mitochondrial electron transport, cytochrome c to oxygen"/>
    <property type="evidence" value="ECO:0007669"/>
    <property type="project" value="TreeGrafter"/>
</dbReference>
<dbReference type="AlphaFoldDB" id="G2HKD7"/>
<evidence type="ECO:0000256" key="9">
    <source>
        <dbReference type="ARBA" id="ARBA00023187"/>
    </source>
</evidence>
<evidence type="ECO:0000256" key="1">
    <source>
        <dbReference type="ARBA" id="ARBA00004173"/>
    </source>
</evidence>
<evidence type="ECO:0000256" key="2">
    <source>
        <dbReference type="ARBA" id="ARBA00009332"/>
    </source>
</evidence>
<keyword evidence="10" id="KW-0472">Membrane</keyword>
<comment type="similarity">
    <text evidence="2">In the C-terminal section; belongs to the LAGLIDADG endonuclease family.</text>
</comment>
<evidence type="ECO:0000313" key="12">
    <source>
        <dbReference type="EMBL" id="BAK78957.1"/>
    </source>
</evidence>
<feature type="transmembrane region" description="Helical" evidence="10">
    <location>
        <begin position="184"/>
        <end position="212"/>
    </location>
</feature>
<dbReference type="GO" id="GO:0004519">
    <property type="term" value="F:endonuclease activity"/>
    <property type="evidence" value="ECO:0007669"/>
    <property type="project" value="UniProtKB-KW"/>
</dbReference>
<dbReference type="Gene3D" id="1.20.210.10">
    <property type="entry name" value="Cytochrome c oxidase-like, subunit I domain"/>
    <property type="match status" value="1"/>
</dbReference>
<keyword evidence="5" id="KW-0255">Endonuclease</keyword>
<evidence type="ECO:0000256" key="5">
    <source>
        <dbReference type="ARBA" id="ARBA00022759"/>
    </source>
</evidence>
<name>G2HKD7_YEASK</name>
<feature type="transmembrane region" description="Helical" evidence="10">
    <location>
        <begin position="14"/>
        <end position="36"/>
    </location>
</feature>
<dbReference type="GO" id="GO:0005739">
    <property type="term" value="C:mitochondrion"/>
    <property type="evidence" value="ECO:0007669"/>
    <property type="project" value="UniProtKB-SubCell"/>
</dbReference>
<evidence type="ECO:0000256" key="4">
    <source>
        <dbReference type="ARBA" id="ARBA00022722"/>
    </source>
</evidence>
<keyword evidence="9" id="KW-0508">mRNA splicing</keyword>
<dbReference type="PRINTS" id="PR01165">
    <property type="entry name" value="CYCOXIDASEI"/>
</dbReference>
<sequence>MVQRWLYSTNAKDIAVLYFMLAIFSGMAGTAMSLIIRLELAAPGSQYLHGNSQLFNVLVVGHAVLMIFFLVMPALIGGFGKYLLPLMIGATDTAFPRINNIAFWVLPMGLVCLVTSTLVESGAGTGWTVYPPLSSIQAHSGPSVDLAIFALHLTSISSLLGAINFIVTTLNMRTNGMTMHKLPLFVWSIFITAFLLLLSLPVLSAGITMLLLDRNFNTSFFEVAGGGDPILYEHLFYKGYMMNNNVILNFLPMMLLLLLLNNDSYIMMMMKLTMLLSNNHTLLLSSSMNMNNKDKTSMKLETPFRGFGSVSDPKTSKDTMKSLLDLTNNDINKYNWEWDNNNFNFDKFYKEFKKVKPNNKLPSKEFLEWFIGFFEADGCLTIPKNKQLYAIITSNSKDLNTLNYIKDNMTFGNVTYHSKKLNTYRWVVYNETDILLLIHLFNGNTVLPVRYVKLEMFISNMNMKLLKNNKTIIKLINKCKMPKLNNAWLAGFTDGEGCFYTGKSKSFYYTSYIITQKYLANKIVFDMLLLLLQNMINIKSGGVNNHSKDNTYVLRISSLEACSKLKLYFDKYPLRSYKLLIYKDWLNFIDMAMNDNLSKNIRKVNLMKMLDTIRNKKKLL</sequence>
<comment type="similarity">
    <text evidence="3">In the N-terminal section; belongs to the heme-copper respiratory oxidase family.</text>
</comment>
<keyword evidence="8 12" id="KW-0496">Mitochondrion</keyword>
<evidence type="ECO:0000256" key="8">
    <source>
        <dbReference type="ARBA" id="ARBA00023128"/>
    </source>
</evidence>
<feature type="transmembrane region" description="Helical" evidence="10">
    <location>
        <begin position="56"/>
        <end position="80"/>
    </location>
</feature>
<dbReference type="Pfam" id="PF00115">
    <property type="entry name" value="COX1"/>
    <property type="match status" value="1"/>
</dbReference>
<dbReference type="PANTHER" id="PTHR10422">
    <property type="entry name" value="CYTOCHROME C OXIDASE SUBUNIT 1"/>
    <property type="match status" value="1"/>
</dbReference>
<dbReference type="GO" id="GO:0020037">
    <property type="term" value="F:heme binding"/>
    <property type="evidence" value="ECO:0007669"/>
    <property type="project" value="InterPro"/>
</dbReference>
<dbReference type="InterPro" id="IPR027434">
    <property type="entry name" value="Homing_endonucl"/>
</dbReference>
<keyword evidence="9" id="KW-0507">mRNA processing</keyword>
<dbReference type="FunFam" id="1.20.210.10:FF:000014">
    <property type="entry name" value="Probable intron-encoded endonuclease aI4"/>
    <property type="match status" value="1"/>
</dbReference>
<dbReference type="SUPFAM" id="SSF55608">
    <property type="entry name" value="Homing endonucleases"/>
    <property type="match status" value="2"/>
</dbReference>
<dbReference type="PANTHER" id="PTHR10422:SF18">
    <property type="entry name" value="CYTOCHROME C OXIDASE SUBUNIT 1"/>
    <property type="match status" value="1"/>
</dbReference>
<reference evidence="12" key="1">
    <citation type="journal article" date="2011" name="DNA Res.">
        <title>Whole-genome sequencing of sake yeast Saccharomyces cerevisiae Kyokai no. 7.</title>
        <authorList>
            <person name="Akao T."/>
            <person name="Yashiro I."/>
            <person name="Hosoyama A."/>
            <person name="Kitagaki H."/>
            <person name="Horikawa H."/>
            <person name="Watanabe D."/>
            <person name="Akada R."/>
            <person name="Ando Y."/>
            <person name="Harashima S."/>
            <person name="Inoue T."/>
            <person name="Inoue Y."/>
            <person name="Kajiwara S."/>
            <person name="Kitamoto K."/>
            <person name="Kitamoto N."/>
            <person name="Kobayashi O."/>
            <person name="Kuhara S."/>
            <person name="Masubuchi T."/>
            <person name="Mizoguchi H."/>
            <person name="Nakao Y."/>
            <person name="Nakazato A."/>
            <person name="Namise M."/>
            <person name="Oba T."/>
            <person name="Ogata T."/>
            <person name="Ohta A."/>
            <person name="Sato M."/>
            <person name="Shibasaki S."/>
            <person name="Takatsume Y."/>
            <person name="Tanimoto S."/>
            <person name="Tsuboi H."/>
            <person name="Nishimura A."/>
            <person name="Yoda K."/>
            <person name="Ishikawa T."/>
            <person name="Iwashita K."/>
            <person name="Fujita N."/>
            <person name="Shimoi H."/>
        </authorList>
    </citation>
    <scope>NUCLEOTIDE SEQUENCE [LARGE SCALE GENOMIC DNA]</scope>
    <source>
        <strain evidence="12">Kyokai no. 7</strain>
        <strain>Kyokai no. 7 / NBRC 101557</strain>
    </source>
</reference>
<dbReference type="EMBL" id="AP012028">
    <property type="protein sequence ID" value="BAK78957.1"/>
    <property type="molecule type" value="Genomic_DNA"/>
</dbReference>
<keyword evidence="6" id="KW-0378">Hydrolase</keyword>
<dbReference type="PROSITE" id="PS50855">
    <property type="entry name" value="COX1"/>
    <property type="match status" value="1"/>
</dbReference>
<evidence type="ECO:0000256" key="7">
    <source>
        <dbReference type="ARBA" id="ARBA00022886"/>
    </source>
</evidence>
<dbReference type="Pfam" id="PF00961">
    <property type="entry name" value="LAGLIDADG_1"/>
    <property type="match status" value="2"/>
</dbReference>
<keyword evidence="10" id="KW-1133">Transmembrane helix</keyword>
<dbReference type="InterPro" id="IPR036927">
    <property type="entry name" value="Cyt_c_oxase-like_su1_sf"/>
</dbReference>
<dbReference type="InterPro" id="IPR004860">
    <property type="entry name" value="LAGLIDADG_dom"/>
</dbReference>
<dbReference type="Gene3D" id="3.10.28.10">
    <property type="entry name" value="Homing endonucleases"/>
    <property type="match status" value="2"/>
</dbReference>
<evidence type="ECO:0000256" key="6">
    <source>
        <dbReference type="ARBA" id="ARBA00022801"/>
    </source>
</evidence>
<dbReference type="GO" id="GO:0006314">
    <property type="term" value="P:intron homing"/>
    <property type="evidence" value="ECO:0007669"/>
    <property type="project" value="UniProtKB-KW"/>
</dbReference>
<dbReference type="GO" id="GO:0015990">
    <property type="term" value="P:electron transport coupled proton transport"/>
    <property type="evidence" value="ECO:0007669"/>
    <property type="project" value="TreeGrafter"/>
</dbReference>
<organism evidence="12">
    <name type="scientific">Saccharomyces cerevisiae (strain Kyokai no. 7 / NBRC 101557)</name>
    <name type="common">Baker's yeast</name>
    <dbReference type="NCBI Taxonomy" id="721032"/>
    <lineage>
        <taxon>Eukaryota</taxon>
        <taxon>Fungi</taxon>
        <taxon>Dikarya</taxon>
        <taxon>Ascomycota</taxon>
        <taxon>Saccharomycotina</taxon>
        <taxon>Saccharomycetes</taxon>
        <taxon>Saccharomycetales</taxon>
        <taxon>Saccharomycetaceae</taxon>
        <taxon>Saccharomyces</taxon>
    </lineage>
</organism>
<proteinExistence type="inferred from homology"/>
<feature type="transmembrane region" description="Helical" evidence="10">
    <location>
        <begin position="246"/>
        <end position="266"/>
    </location>
</feature>
<evidence type="ECO:0000259" key="11">
    <source>
        <dbReference type="PROSITE" id="PS50855"/>
    </source>
</evidence>
<dbReference type="InterPro" id="IPR000883">
    <property type="entry name" value="Cyt_C_Oxase_1"/>
</dbReference>